<protein>
    <submittedName>
        <fullName evidence="3">Heat shock protein 90A</fullName>
    </submittedName>
</protein>
<organism evidence="3 4">
    <name type="scientific">Reticulomyxa filosa</name>
    <dbReference type="NCBI Taxonomy" id="46433"/>
    <lineage>
        <taxon>Eukaryota</taxon>
        <taxon>Sar</taxon>
        <taxon>Rhizaria</taxon>
        <taxon>Retaria</taxon>
        <taxon>Foraminifera</taxon>
        <taxon>Monothalamids</taxon>
        <taxon>Reticulomyxidae</taxon>
        <taxon>Reticulomyxa</taxon>
    </lineage>
</organism>
<keyword evidence="4" id="KW-1185">Reference proteome</keyword>
<keyword evidence="3" id="KW-0346">Stress response</keyword>
<dbReference type="Pfam" id="PF00183">
    <property type="entry name" value="HSP90"/>
    <property type="match status" value="1"/>
</dbReference>
<dbReference type="Proteomes" id="UP000023152">
    <property type="component" value="Unassembled WGS sequence"/>
</dbReference>
<dbReference type="InterPro" id="IPR020568">
    <property type="entry name" value="Ribosomal_Su5_D2-typ_SF"/>
</dbReference>
<sequence>IHELLFVPKKTPFQQTMKEKNIKLFVPRVFIVNDCKDLSTGYLSFIRCLEDIECLPLNLSRESLQQNNVLNIIQKNVVNKCLELFGEIAENKADFINSQFDNLVELLVEYFEDSKNRNKLADLLKYRSIKFSEELKSLKECVSGENQKNLCCITGESRFLESMIDFNVLFLVDYIDGSAIQQLLEYDGKKFVCTKVGFDLPLTEGEKKVSFFLKVYLFKKKN</sequence>
<dbReference type="Gene3D" id="3.40.50.11260">
    <property type="match status" value="1"/>
</dbReference>
<proteinExistence type="inferred from homology"/>
<name>X6LM22_RETFI</name>
<accession>X6LM22</accession>
<gene>
    <name evidence="3" type="ORF">RFI_35059</name>
</gene>
<evidence type="ECO:0000313" key="4">
    <source>
        <dbReference type="Proteomes" id="UP000023152"/>
    </source>
</evidence>
<dbReference type="GO" id="GO:0016887">
    <property type="term" value="F:ATP hydrolysis activity"/>
    <property type="evidence" value="ECO:0007669"/>
    <property type="project" value="InterPro"/>
</dbReference>
<feature type="non-terminal residue" evidence="3">
    <location>
        <position position="1"/>
    </location>
</feature>
<comment type="caution">
    <text evidence="3">The sequence shown here is derived from an EMBL/GenBank/DDBJ whole genome shotgun (WGS) entry which is preliminary data.</text>
</comment>
<dbReference type="InterPro" id="IPR001404">
    <property type="entry name" value="Hsp90_fam"/>
</dbReference>
<dbReference type="PANTHER" id="PTHR11528">
    <property type="entry name" value="HEAT SHOCK PROTEIN 90 FAMILY MEMBER"/>
    <property type="match status" value="1"/>
</dbReference>
<dbReference type="EMBL" id="ASPP01035934">
    <property type="protein sequence ID" value="ETO02376.1"/>
    <property type="molecule type" value="Genomic_DNA"/>
</dbReference>
<evidence type="ECO:0000256" key="2">
    <source>
        <dbReference type="ARBA" id="ARBA00023186"/>
    </source>
</evidence>
<dbReference type="AlphaFoldDB" id="X6LM22"/>
<evidence type="ECO:0000313" key="3">
    <source>
        <dbReference type="EMBL" id="ETO02376.1"/>
    </source>
</evidence>
<dbReference type="GO" id="GO:0140662">
    <property type="term" value="F:ATP-dependent protein folding chaperone"/>
    <property type="evidence" value="ECO:0007669"/>
    <property type="project" value="InterPro"/>
</dbReference>
<dbReference type="SUPFAM" id="SSF54211">
    <property type="entry name" value="Ribosomal protein S5 domain 2-like"/>
    <property type="match status" value="1"/>
</dbReference>
<dbReference type="GO" id="GO:0051082">
    <property type="term" value="F:unfolded protein binding"/>
    <property type="evidence" value="ECO:0007669"/>
    <property type="project" value="InterPro"/>
</dbReference>
<comment type="similarity">
    <text evidence="1">Belongs to the heat shock protein 90 family.</text>
</comment>
<dbReference type="Gene3D" id="3.30.230.80">
    <property type="match status" value="1"/>
</dbReference>
<evidence type="ECO:0000256" key="1">
    <source>
        <dbReference type="ARBA" id="ARBA00008239"/>
    </source>
</evidence>
<reference evidence="3 4" key="1">
    <citation type="journal article" date="2013" name="Curr. Biol.">
        <title>The Genome of the Foraminiferan Reticulomyxa filosa.</title>
        <authorList>
            <person name="Glockner G."/>
            <person name="Hulsmann N."/>
            <person name="Schleicher M."/>
            <person name="Noegel A.A."/>
            <person name="Eichinger L."/>
            <person name="Gallinger C."/>
            <person name="Pawlowski J."/>
            <person name="Sierra R."/>
            <person name="Euteneuer U."/>
            <person name="Pillet L."/>
            <person name="Moustafa A."/>
            <person name="Platzer M."/>
            <person name="Groth M."/>
            <person name="Szafranski K."/>
            <person name="Schliwa M."/>
        </authorList>
    </citation>
    <scope>NUCLEOTIDE SEQUENCE [LARGE SCALE GENOMIC DNA]</scope>
</reference>
<keyword evidence="2" id="KW-0143">Chaperone</keyword>
<dbReference type="GO" id="GO:0005524">
    <property type="term" value="F:ATP binding"/>
    <property type="evidence" value="ECO:0007669"/>
    <property type="project" value="InterPro"/>
</dbReference>
<dbReference type="OrthoDB" id="5426351at2759"/>